<keyword evidence="2" id="KW-1185">Reference proteome</keyword>
<evidence type="ECO:0000313" key="2">
    <source>
        <dbReference type="Proteomes" id="UP001066276"/>
    </source>
</evidence>
<name>A0AAV7L177_PLEWA</name>
<accession>A0AAV7L177</accession>
<reference evidence="1" key="1">
    <citation type="journal article" date="2022" name="bioRxiv">
        <title>Sequencing and chromosome-scale assembly of the giantPleurodeles waltlgenome.</title>
        <authorList>
            <person name="Brown T."/>
            <person name="Elewa A."/>
            <person name="Iarovenko S."/>
            <person name="Subramanian E."/>
            <person name="Araus A.J."/>
            <person name="Petzold A."/>
            <person name="Susuki M."/>
            <person name="Suzuki K.-i.T."/>
            <person name="Hayashi T."/>
            <person name="Toyoda A."/>
            <person name="Oliveira C."/>
            <person name="Osipova E."/>
            <person name="Leigh N.D."/>
            <person name="Simon A."/>
            <person name="Yun M.H."/>
        </authorList>
    </citation>
    <scope>NUCLEOTIDE SEQUENCE</scope>
    <source>
        <strain evidence="1">20211129_DDA</strain>
        <tissue evidence="1">Liver</tissue>
    </source>
</reference>
<proteinExistence type="predicted"/>
<gene>
    <name evidence="1" type="ORF">NDU88_004770</name>
</gene>
<dbReference type="Proteomes" id="UP001066276">
    <property type="component" value="Chromosome 12"/>
</dbReference>
<comment type="caution">
    <text evidence="1">The sequence shown here is derived from an EMBL/GenBank/DDBJ whole genome shotgun (WGS) entry which is preliminary data.</text>
</comment>
<dbReference type="AlphaFoldDB" id="A0AAV7L177"/>
<evidence type="ECO:0000313" key="1">
    <source>
        <dbReference type="EMBL" id="KAJ1084624.1"/>
    </source>
</evidence>
<protein>
    <submittedName>
        <fullName evidence="1">Uncharacterized protein</fullName>
    </submittedName>
</protein>
<organism evidence="1 2">
    <name type="scientific">Pleurodeles waltl</name>
    <name type="common">Iberian ribbed newt</name>
    <dbReference type="NCBI Taxonomy" id="8319"/>
    <lineage>
        <taxon>Eukaryota</taxon>
        <taxon>Metazoa</taxon>
        <taxon>Chordata</taxon>
        <taxon>Craniata</taxon>
        <taxon>Vertebrata</taxon>
        <taxon>Euteleostomi</taxon>
        <taxon>Amphibia</taxon>
        <taxon>Batrachia</taxon>
        <taxon>Caudata</taxon>
        <taxon>Salamandroidea</taxon>
        <taxon>Salamandridae</taxon>
        <taxon>Pleurodelinae</taxon>
        <taxon>Pleurodeles</taxon>
    </lineage>
</organism>
<dbReference type="EMBL" id="JANPWB010000016">
    <property type="protein sequence ID" value="KAJ1084624.1"/>
    <property type="molecule type" value="Genomic_DNA"/>
</dbReference>
<sequence length="73" mass="8231">MMGFSGCWQADELNASELLGGHGRHTENLESRTMSLESDVATMKGLAEEHKSPLMNIQWKLEDQENRQGKNNL</sequence>